<dbReference type="EC" id="3.6.3.-" evidence="1"/>
<dbReference type="Proteomes" id="UP000095512">
    <property type="component" value="Unassembled WGS sequence"/>
</dbReference>
<gene>
    <name evidence="1" type="primary">ykoD_1</name>
    <name evidence="1" type="ORF">ERS852480_01614</name>
    <name evidence="2" type="ORF">NCTC11224_04106</name>
</gene>
<evidence type="ECO:0000313" key="3">
    <source>
        <dbReference type="Proteomes" id="UP000095512"/>
    </source>
</evidence>
<accession>A0A174H278</accession>
<keyword evidence="4" id="KW-1185">Reference proteome</keyword>
<evidence type="ECO:0000313" key="1">
    <source>
        <dbReference type="EMBL" id="CUO66925.1"/>
    </source>
</evidence>
<name>A0A174H278_9FIRM</name>
<dbReference type="InterPro" id="IPR027417">
    <property type="entry name" value="P-loop_NTPase"/>
</dbReference>
<sequence>MNLRILMKRKRGARERTVVLSDISFEVRDGEFVSLLGPFGCGKTTIGLHPEKR</sequence>
<reference evidence="1 3" key="1">
    <citation type="submission" date="2015-09" db="EMBL/GenBank/DDBJ databases">
        <authorList>
            <consortium name="Pathogen Informatics"/>
        </authorList>
    </citation>
    <scope>NUCLEOTIDE SEQUENCE [LARGE SCALE GENOMIC DNA]</scope>
    <source>
        <strain evidence="1 3">2789STDY5834865</strain>
    </source>
</reference>
<dbReference type="SUPFAM" id="SSF52540">
    <property type="entry name" value="P-loop containing nucleoside triphosphate hydrolases"/>
    <property type="match status" value="1"/>
</dbReference>
<dbReference type="Gene3D" id="3.40.50.300">
    <property type="entry name" value="P-loop containing nucleotide triphosphate hydrolases"/>
    <property type="match status" value="1"/>
</dbReference>
<keyword evidence="1" id="KW-0378">Hydrolase</keyword>
<dbReference type="EMBL" id="UAVW01000016">
    <property type="protein sequence ID" value="SQB15051.1"/>
    <property type="molecule type" value="Genomic_DNA"/>
</dbReference>
<dbReference type="GO" id="GO:0016787">
    <property type="term" value="F:hydrolase activity"/>
    <property type="evidence" value="ECO:0007669"/>
    <property type="project" value="UniProtKB-KW"/>
</dbReference>
<dbReference type="Proteomes" id="UP000251853">
    <property type="component" value="Unassembled WGS sequence"/>
</dbReference>
<organism evidence="1 3">
    <name type="scientific">Enterocloster clostridioformis</name>
    <dbReference type="NCBI Taxonomy" id="1531"/>
    <lineage>
        <taxon>Bacteria</taxon>
        <taxon>Bacillati</taxon>
        <taxon>Bacillota</taxon>
        <taxon>Clostridia</taxon>
        <taxon>Lachnospirales</taxon>
        <taxon>Lachnospiraceae</taxon>
        <taxon>Enterocloster</taxon>
    </lineage>
</organism>
<evidence type="ECO:0000313" key="2">
    <source>
        <dbReference type="EMBL" id="SQB15051.1"/>
    </source>
</evidence>
<dbReference type="AlphaFoldDB" id="A0A174H278"/>
<protein>
    <submittedName>
        <fullName evidence="1">ABC-type spermidine/putrescine transport system, ATPase component</fullName>
        <ecNumber evidence="1">3.6.3.-</ecNumber>
    </submittedName>
</protein>
<reference evidence="2 4" key="2">
    <citation type="submission" date="2018-06" db="EMBL/GenBank/DDBJ databases">
        <authorList>
            <consortium name="Pathogen Informatics"/>
            <person name="Doyle S."/>
        </authorList>
    </citation>
    <scope>NUCLEOTIDE SEQUENCE [LARGE SCALE GENOMIC DNA]</scope>
    <source>
        <strain evidence="2 4">NCTC11224</strain>
    </source>
</reference>
<evidence type="ECO:0000313" key="4">
    <source>
        <dbReference type="Proteomes" id="UP000251853"/>
    </source>
</evidence>
<dbReference type="EMBL" id="CZAB01000010">
    <property type="protein sequence ID" value="CUO66925.1"/>
    <property type="molecule type" value="Genomic_DNA"/>
</dbReference>
<proteinExistence type="predicted"/>
<dbReference type="RefSeq" id="WP_022202565.1">
    <property type="nucleotide sequence ID" value="NZ_CATYWZ010000003.1"/>
</dbReference>